<reference evidence="2 3" key="1">
    <citation type="journal article" date="2011" name="Cell">
        <title>Insight into structure and assembly of the nuclear pore complex by utilizing the genome of a eukaryotic thermophile.</title>
        <authorList>
            <person name="Amlacher S."/>
            <person name="Sarges P."/>
            <person name="Flemming D."/>
            <person name="van Noort V."/>
            <person name="Kunze R."/>
            <person name="Devos D.P."/>
            <person name="Arumugam M."/>
            <person name="Bork P."/>
            <person name="Hurt E."/>
        </authorList>
    </citation>
    <scope>NUCLEOTIDE SEQUENCE [LARGE SCALE GENOMIC DNA]</scope>
    <source>
        <strain evidence="3">DSM 1495 / CBS 144.50 / IMI 039719</strain>
    </source>
</reference>
<proteinExistence type="predicted"/>
<dbReference type="PANTHER" id="PTHR40132">
    <property type="entry name" value="PRE-MRNA-SPLICING FACTOR 38B"/>
    <property type="match status" value="1"/>
</dbReference>
<feature type="compositionally biased region" description="Basic and acidic residues" evidence="1">
    <location>
        <begin position="135"/>
        <end position="155"/>
    </location>
</feature>
<organism evidence="3">
    <name type="scientific">Chaetomium thermophilum (strain DSM 1495 / CBS 144.50 / IMI 039719)</name>
    <name type="common">Thermochaetoides thermophila</name>
    <dbReference type="NCBI Taxonomy" id="759272"/>
    <lineage>
        <taxon>Eukaryota</taxon>
        <taxon>Fungi</taxon>
        <taxon>Dikarya</taxon>
        <taxon>Ascomycota</taxon>
        <taxon>Pezizomycotina</taxon>
        <taxon>Sordariomycetes</taxon>
        <taxon>Sordariomycetidae</taxon>
        <taxon>Sordariales</taxon>
        <taxon>Chaetomiaceae</taxon>
        <taxon>Thermochaetoides</taxon>
    </lineage>
</organism>
<evidence type="ECO:0000313" key="3">
    <source>
        <dbReference type="Proteomes" id="UP000008066"/>
    </source>
</evidence>
<feature type="region of interest" description="Disordered" evidence="1">
    <location>
        <begin position="98"/>
        <end position="289"/>
    </location>
</feature>
<feature type="compositionally biased region" description="Basic and acidic residues" evidence="1">
    <location>
        <begin position="203"/>
        <end position="220"/>
    </location>
</feature>
<evidence type="ECO:0000313" key="2">
    <source>
        <dbReference type="EMBL" id="EGS22719.1"/>
    </source>
</evidence>
<gene>
    <name evidence="2" type="ORF">CTHT_0011930</name>
</gene>
<accession>G0S109</accession>
<feature type="compositionally biased region" description="Basic and acidic residues" evidence="1">
    <location>
        <begin position="164"/>
        <end position="179"/>
    </location>
</feature>
<evidence type="ECO:0000256" key="1">
    <source>
        <dbReference type="SAM" id="MobiDB-lite"/>
    </source>
</evidence>
<dbReference type="KEGG" id="cthr:CTHT_0011930"/>
<feature type="compositionally biased region" description="Basic and acidic residues" evidence="1">
    <location>
        <begin position="100"/>
        <end position="128"/>
    </location>
</feature>
<evidence type="ECO:0008006" key="4">
    <source>
        <dbReference type="Google" id="ProtNLM"/>
    </source>
</evidence>
<keyword evidence="3" id="KW-1185">Reference proteome</keyword>
<sequence length="358" mass="41622">MLTDDVVAEILAREAREASIRYSTMGPQHKAKPNTRFLGRIIKETESHNAALSAREAAEAQARLDVLTQQEGRKRRRLDLSDADIRRRQLGNISSILQGRRQDSETRRLGREKREECSRERSHCDDRDHRKKRDKQTERDKDDKHHPQGTTEHRNSGRRSSHRSYQERSRSPSHRESSYRHRSPISSESGYKRSRYSNSFQEKSTKDRESEEKICHRQVDNKPTPPAKSPELSHPDDSDPLEDFIGPAPPPKSLVRTRGRGAIKGPAALDGRFADDYDPTSDVQPEVHETDSWDEAVEVYRDRQKWRQLGAERLRAAGFTEEQIRKWEKGGEKDIDDVKWSKPGEEREWDRGKEKVYL</sequence>
<dbReference type="EMBL" id="GL988039">
    <property type="protein sequence ID" value="EGS22719.1"/>
    <property type="molecule type" value="Genomic_DNA"/>
</dbReference>
<name>G0S109_CHATD</name>
<dbReference type="GeneID" id="18255231"/>
<dbReference type="STRING" id="759272.G0S109"/>
<dbReference type="OrthoDB" id="2431475at2759"/>
<dbReference type="RefSeq" id="XP_006691711.1">
    <property type="nucleotide sequence ID" value="XM_006691648.1"/>
</dbReference>
<dbReference type="eggNOG" id="ENOG502RZN2">
    <property type="taxonomic scope" value="Eukaryota"/>
</dbReference>
<dbReference type="OMA" id="ETDNHNT"/>
<dbReference type="AlphaFoldDB" id="G0S109"/>
<dbReference type="HOGENOM" id="CLU_038073_1_0_1"/>
<protein>
    <recommendedName>
        <fullName evidence="4">Pre-mRNA-splicing factor 38B</fullName>
    </recommendedName>
</protein>
<dbReference type="PANTHER" id="PTHR40132:SF1">
    <property type="entry name" value="PRE-MRNA-SPLICING FACTOR 38B"/>
    <property type="match status" value="1"/>
</dbReference>
<dbReference type="Proteomes" id="UP000008066">
    <property type="component" value="Unassembled WGS sequence"/>
</dbReference>